<evidence type="ECO:0000259" key="1">
    <source>
        <dbReference type="PROSITE" id="PS50943"/>
    </source>
</evidence>
<organism evidence="2">
    <name type="scientific">uncultured bacterium MedeBAC49C08</name>
    <dbReference type="NCBI Taxonomy" id="332274"/>
    <lineage>
        <taxon>Bacteria</taxon>
        <taxon>environmental samples</taxon>
    </lineage>
</organism>
<sequence length="277" mass="32609">MNYRIQKFKKPLKKETRYEIKLAYYFGSAFHYEGENYWGLDRLNHLEDRLIDLKLNKENFNDYIISPALTAPAEITSEKKLNLHFFPSLNSPYTYVSINRTRDFAAKYNLNLITRPVLPMLMREMYIPLYKAKYIISDAAREGRRYEQEIDKIYSPLGQPARRAYSLFPVIDSLGKGFEYIALLMDASFNQGINIGEIDKLKAIAEKLNISWDELEPHLDTEEWKKVLSDNLKDMYSGNCWGVPSYKITNEDGSNPFYVWGQDRIWLLKEEAYMRLS</sequence>
<reference evidence="2" key="1">
    <citation type="journal article" date="2005" name="PLoS Biol.">
        <title>New insights into metabolic properties of marine bacteria encoding proteorhodopsins.</title>
        <authorList>
            <person name="Sabehi G."/>
            <person name="Loy A."/>
            <person name="Jung K.H."/>
            <person name="Partha R."/>
            <person name="Spudich J.L."/>
            <person name="Isaacson T."/>
            <person name="Hirschberg J."/>
            <person name="Wagner M."/>
            <person name="Beja O."/>
        </authorList>
    </citation>
    <scope>NUCLEOTIDE SEQUENCE</scope>
</reference>
<dbReference type="InterPro" id="IPR036249">
    <property type="entry name" value="Thioredoxin-like_sf"/>
</dbReference>
<dbReference type="PANTHER" id="PTHR42943">
    <property type="entry name" value="GLUTATHIONE S-TRANSFERASE KAPPA"/>
    <property type="match status" value="1"/>
</dbReference>
<dbReference type="SUPFAM" id="SSF52833">
    <property type="entry name" value="Thioredoxin-like"/>
    <property type="match status" value="1"/>
</dbReference>
<dbReference type="AlphaFoldDB" id="Q4PK61"/>
<dbReference type="Pfam" id="PF01323">
    <property type="entry name" value="DSBA"/>
    <property type="match status" value="1"/>
</dbReference>
<name>Q4PK61_9BACT</name>
<dbReference type="PANTHER" id="PTHR42943:SF2">
    <property type="entry name" value="GLUTATHIONE S-TRANSFERASE KAPPA 1"/>
    <property type="match status" value="1"/>
</dbReference>
<protein>
    <recommendedName>
        <fullName evidence="1">HTH cro/C1-type domain-containing protein</fullName>
    </recommendedName>
</protein>
<feature type="domain" description="HTH cro/C1-type" evidence="1">
    <location>
        <begin position="198"/>
        <end position="215"/>
    </location>
</feature>
<dbReference type="Gene3D" id="3.40.30.10">
    <property type="entry name" value="Glutaredoxin"/>
    <property type="match status" value="1"/>
</dbReference>
<evidence type="ECO:0000313" key="2">
    <source>
        <dbReference type="EMBL" id="AAY82644.1"/>
    </source>
</evidence>
<accession>Q4PK61</accession>
<dbReference type="PROSITE" id="PS50943">
    <property type="entry name" value="HTH_CROC1"/>
    <property type="match status" value="1"/>
</dbReference>
<dbReference type="InterPro" id="IPR001387">
    <property type="entry name" value="Cro/C1-type_HTH"/>
</dbReference>
<dbReference type="EMBL" id="DQ077554">
    <property type="protein sequence ID" value="AAY82644.1"/>
    <property type="molecule type" value="Genomic_DNA"/>
</dbReference>
<dbReference type="InterPro" id="IPR001853">
    <property type="entry name" value="DSBA-like_thioredoxin_dom"/>
</dbReference>
<dbReference type="GO" id="GO:0016491">
    <property type="term" value="F:oxidoreductase activity"/>
    <property type="evidence" value="ECO:0007669"/>
    <property type="project" value="InterPro"/>
</dbReference>
<dbReference type="InterPro" id="IPR051924">
    <property type="entry name" value="GST_Kappa/NadH"/>
</dbReference>
<proteinExistence type="predicted"/>